<dbReference type="EMBL" id="JAGDFM010000004">
    <property type="protein sequence ID" value="KAG7393373.1"/>
    <property type="molecule type" value="Genomic_DNA"/>
</dbReference>
<proteinExistence type="predicted"/>
<protein>
    <submittedName>
        <fullName evidence="2">Uncharacterized protein</fullName>
    </submittedName>
</protein>
<dbReference type="AlphaFoldDB" id="A0A8T1WN16"/>
<feature type="compositionally biased region" description="Basic and acidic residues" evidence="1">
    <location>
        <begin position="39"/>
        <end position="52"/>
    </location>
</feature>
<organism evidence="2 3">
    <name type="scientific">Phytophthora pseudosyringae</name>
    <dbReference type="NCBI Taxonomy" id="221518"/>
    <lineage>
        <taxon>Eukaryota</taxon>
        <taxon>Sar</taxon>
        <taxon>Stramenopiles</taxon>
        <taxon>Oomycota</taxon>
        <taxon>Peronosporomycetes</taxon>
        <taxon>Peronosporales</taxon>
        <taxon>Peronosporaceae</taxon>
        <taxon>Phytophthora</taxon>
    </lineage>
</organism>
<accession>A0A8T1WN16</accession>
<keyword evidence="3" id="KW-1185">Reference proteome</keyword>
<comment type="caution">
    <text evidence="2">The sequence shown here is derived from an EMBL/GenBank/DDBJ whole genome shotgun (WGS) entry which is preliminary data.</text>
</comment>
<sequence>MTTQRAPVAFELQPVLSAAIARLPQPRPATHTIAVHRPASVERSENSTDTRNSHVQRRAAARKSSRDLVLQRAVPPLAVVNLIWNLQIKFTTVRDLPLSSEINGATCLQRNLASTTLTG</sequence>
<feature type="region of interest" description="Disordered" evidence="1">
    <location>
        <begin position="35"/>
        <end position="62"/>
    </location>
</feature>
<gene>
    <name evidence="2" type="ORF">PHYPSEUDO_009577</name>
</gene>
<evidence type="ECO:0000313" key="3">
    <source>
        <dbReference type="Proteomes" id="UP000694044"/>
    </source>
</evidence>
<evidence type="ECO:0000256" key="1">
    <source>
        <dbReference type="SAM" id="MobiDB-lite"/>
    </source>
</evidence>
<reference evidence="2" key="1">
    <citation type="submission" date="2021-02" db="EMBL/GenBank/DDBJ databases">
        <authorList>
            <person name="Palmer J.M."/>
        </authorList>
    </citation>
    <scope>NUCLEOTIDE SEQUENCE</scope>
    <source>
        <strain evidence="2">SCRP734</strain>
    </source>
</reference>
<evidence type="ECO:0000313" key="2">
    <source>
        <dbReference type="EMBL" id="KAG7393373.1"/>
    </source>
</evidence>
<name>A0A8T1WN16_9STRA</name>
<dbReference type="Proteomes" id="UP000694044">
    <property type="component" value="Unassembled WGS sequence"/>
</dbReference>